<reference evidence="1 2" key="1">
    <citation type="submission" date="2019-02" db="EMBL/GenBank/DDBJ databases">
        <title>Pedobacter sp. RP-3-8 sp. nov., isolated from Arctic soil.</title>
        <authorList>
            <person name="Dahal R.H."/>
        </authorList>
    </citation>
    <scope>NUCLEOTIDE SEQUENCE [LARGE SCALE GENOMIC DNA]</scope>
    <source>
        <strain evidence="1 2">RP-3-8</strain>
    </source>
</reference>
<accession>A0A4R0MNV9</accession>
<dbReference type="AlphaFoldDB" id="A0A4R0MNV9"/>
<evidence type="ECO:0000313" key="1">
    <source>
        <dbReference type="EMBL" id="TCC88470.1"/>
    </source>
</evidence>
<dbReference type="OrthoDB" id="765244at2"/>
<proteinExistence type="predicted"/>
<organism evidence="1 2">
    <name type="scientific">Pedobacter hiemivivus</name>
    <dbReference type="NCBI Taxonomy" id="2530454"/>
    <lineage>
        <taxon>Bacteria</taxon>
        <taxon>Pseudomonadati</taxon>
        <taxon>Bacteroidota</taxon>
        <taxon>Sphingobacteriia</taxon>
        <taxon>Sphingobacteriales</taxon>
        <taxon>Sphingobacteriaceae</taxon>
        <taxon>Pedobacter</taxon>
    </lineage>
</organism>
<sequence>MKGNILSLAIMRITSYKNYLPFLYFSLLAFLPRKSMAQTFRYPGIFDFWDGAGKLHPQMLKKKGFSEVYGGPKKQGGFIYLYHNKNVQEYLFIHYTDSGKTSTITYYVPTKTKYLNLQVDKKTLNVGEEITPHGTTTYNDGKKYYQISFIK</sequence>
<dbReference type="Proteomes" id="UP000291117">
    <property type="component" value="Unassembled WGS sequence"/>
</dbReference>
<dbReference type="EMBL" id="SJSM01000020">
    <property type="protein sequence ID" value="TCC88470.1"/>
    <property type="molecule type" value="Genomic_DNA"/>
</dbReference>
<keyword evidence="2" id="KW-1185">Reference proteome</keyword>
<evidence type="ECO:0000313" key="2">
    <source>
        <dbReference type="Proteomes" id="UP000291117"/>
    </source>
</evidence>
<dbReference type="RefSeq" id="WP_131611281.1">
    <property type="nucleotide sequence ID" value="NZ_SJSM01000020.1"/>
</dbReference>
<comment type="caution">
    <text evidence="1">The sequence shown here is derived from an EMBL/GenBank/DDBJ whole genome shotgun (WGS) entry which is preliminary data.</text>
</comment>
<protein>
    <submittedName>
        <fullName evidence="1">Uncharacterized protein</fullName>
    </submittedName>
</protein>
<name>A0A4R0MNV9_9SPHI</name>
<gene>
    <name evidence="1" type="ORF">EZ444_21715</name>
</gene>